<proteinExistence type="inferred from homology"/>
<keyword evidence="6" id="KW-0963">Cytoplasm</keyword>
<dbReference type="InterPro" id="IPR004044">
    <property type="entry name" value="KH_dom_type_2"/>
</dbReference>
<protein>
    <recommendedName>
        <fullName evidence="2 6">GTPase Era</fullName>
    </recommendedName>
</protein>
<dbReference type="PANTHER" id="PTHR42698:SF1">
    <property type="entry name" value="GTPASE ERA, MITOCHONDRIAL"/>
    <property type="match status" value="1"/>
</dbReference>
<keyword evidence="6" id="KW-0690">Ribosome biogenesis</keyword>
<dbReference type="InterPro" id="IPR005662">
    <property type="entry name" value="GTPase_Era-like"/>
</dbReference>
<dbReference type="Pfam" id="PF07650">
    <property type="entry name" value="KH_2"/>
    <property type="match status" value="1"/>
</dbReference>
<keyword evidence="4 6" id="KW-0694">RNA-binding</keyword>
<evidence type="ECO:0000256" key="6">
    <source>
        <dbReference type="HAMAP-Rule" id="MF_00367"/>
    </source>
</evidence>
<keyword evidence="9" id="KW-1133">Transmembrane helix</keyword>
<dbReference type="GO" id="GO:0070181">
    <property type="term" value="F:small ribosomal subunit rRNA binding"/>
    <property type="evidence" value="ECO:0007669"/>
    <property type="project" value="UniProtKB-UniRule"/>
</dbReference>
<feature type="region of interest" description="G3" evidence="7">
    <location>
        <begin position="87"/>
        <end position="90"/>
    </location>
</feature>
<dbReference type="SUPFAM" id="SSF52540">
    <property type="entry name" value="P-loop containing nucleoside triphosphate hydrolases"/>
    <property type="match status" value="1"/>
</dbReference>
<dbReference type="GO" id="GO:0000028">
    <property type="term" value="P:ribosomal small subunit assembly"/>
    <property type="evidence" value="ECO:0007669"/>
    <property type="project" value="TreeGrafter"/>
</dbReference>
<dbReference type="InterPro" id="IPR030388">
    <property type="entry name" value="G_ERA_dom"/>
</dbReference>
<dbReference type="CDD" id="cd22534">
    <property type="entry name" value="KH-II_Era"/>
    <property type="match status" value="1"/>
</dbReference>
<dbReference type="InterPro" id="IPR009019">
    <property type="entry name" value="KH_sf_prok-type"/>
</dbReference>
<dbReference type="GO" id="GO:0005886">
    <property type="term" value="C:plasma membrane"/>
    <property type="evidence" value="ECO:0007669"/>
    <property type="project" value="UniProtKB-SubCell"/>
</dbReference>
<feature type="transmembrane region" description="Helical" evidence="9">
    <location>
        <begin position="6"/>
        <end position="24"/>
    </location>
</feature>
<feature type="region of interest" description="G4" evidence="7">
    <location>
        <begin position="150"/>
        <end position="153"/>
    </location>
</feature>
<keyword evidence="5 6" id="KW-0342">GTP-binding</keyword>
<reference evidence="13" key="1">
    <citation type="submission" date="2017-09" db="EMBL/GenBank/DDBJ databases">
        <title>Depth-based differentiation of microbial function through sediment-hosted aquifers and enrichment of novel symbionts in the deep terrestrial subsurface.</title>
        <authorList>
            <person name="Probst A.J."/>
            <person name="Ladd B."/>
            <person name="Jarett J.K."/>
            <person name="Geller-Mcgrath D.E."/>
            <person name="Sieber C.M.K."/>
            <person name="Emerson J.B."/>
            <person name="Anantharaman K."/>
            <person name="Thomas B.C."/>
            <person name="Malmstrom R."/>
            <person name="Stieglmeier M."/>
            <person name="Klingl A."/>
            <person name="Woyke T."/>
            <person name="Ryan C.M."/>
            <person name="Banfield J.F."/>
        </authorList>
    </citation>
    <scope>NUCLEOTIDE SEQUENCE [LARGE SCALE GENOMIC DNA]</scope>
</reference>
<evidence type="ECO:0000256" key="1">
    <source>
        <dbReference type="ARBA" id="ARBA00007921"/>
    </source>
</evidence>
<dbReference type="InterPro" id="IPR015946">
    <property type="entry name" value="KH_dom-like_a/b"/>
</dbReference>
<dbReference type="GO" id="GO:0005829">
    <property type="term" value="C:cytosol"/>
    <property type="evidence" value="ECO:0007669"/>
    <property type="project" value="TreeGrafter"/>
</dbReference>
<keyword evidence="6" id="KW-1003">Cell membrane</keyword>
<feature type="region of interest" description="G2" evidence="7">
    <location>
        <begin position="66"/>
        <end position="70"/>
    </location>
</feature>
<dbReference type="NCBIfam" id="TIGR00231">
    <property type="entry name" value="small_GTP"/>
    <property type="match status" value="1"/>
</dbReference>
<feature type="binding site" evidence="6">
    <location>
        <begin position="150"/>
        <end position="153"/>
    </location>
    <ligand>
        <name>GTP</name>
        <dbReference type="ChEBI" id="CHEBI:37565"/>
    </ligand>
</feature>
<evidence type="ECO:0000256" key="3">
    <source>
        <dbReference type="ARBA" id="ARBA00022741"/>
    </source>
</evidence>
<comment type="caution">
    <text evidence="12">The sequence shown here is derived from an EMBL/GenBank/DDBJ whole genome shotgun (WGS) entry which is preliminary data.</text>
</comment>
<dbReference type="AlphaFoldDB" id="A0A2M6W3Z9"/>
<evidence type="ECO:0000259" key="11">
    <source>
        <dbReference type="PROSITE" id="PS51713"/>
    </source>
</evidence>
<dbReference type="Proteomes" id="UP000231183">
    <property type="component" value="Unassembled WGS sequence"/>
</dbReference>
<dbReference type="InterPro" id="IPR027417">
    <property type="entry name" value="P-loop_NTPase"/>
</dbReference>
<gene>
    <name evidence="6" type="primary">era</name>
    <name evidence="12" type="ORF">COU31_02430</name>
</gene>
<evidence type="ECO:0000259" key="10">
    <source>
        <dbReference type="PROSITE" id="PS50823"/>
    </source>
</evidence>
<keyword evidence="6" id="KW-0699">rRNA-binding</keyword>
<dbReference type="Gene3D" id="3.40.50.300">
    <property type="entry name" value="P-loop containing nucleotide triphosphate hydrolases"/>
    <property type="match status" value="1"/>
</dbReference>
<dbReference type="NCBIfam" id="NF000908">
    <property type="entry name" value="PRK00089.1"/>
    <property type="match status" value="1"/>
</dbReference>
<dbReference type="InterPro" id="IPR006073">
    <property type="entry name" value="GTP-bd"/>
</dbReference>
<dbReference type="PANTHER" id="PTHR42698">
    <property type="entry name" value="GTPASE ERA"/>
    <property type="match status" value="1"/>
</dbReference>
<evidence type="ECO:0000313" key="13">
    <source>
        <dbReference type="Proteomes" id="UP000231183"/>
    </source>
</evidence>
<dbReference type="SUPFAM" id="SSF54814">
    <property type="entry name" value="Prokaryotic type KH domain (KH-domain type II)"/>
    <property type="match status" value="1"/>
</dbReference>
<comment type="subcellular location">
    <subcellularLocation>
        <location evidence="6">Cytoplasm</location>
    </subcellularLocation>
    <subcellularLocation>
        <location evidence="6">Cell membrane</location>
        <topology evidence="6">Peripheral membrane protein</topology>
    </subcellularLocation>
</comment>
<dbReference type="GO" id="GO:0005525">
    <property type="term" value="F:GTP binding"/>
    <property type="evidence" value="ECO:0007669"/>
    <property type="project" value="UniProtKB-UniRule"/>
</dbReference>
<sequence length="312" mass="35659">MLKTCLLLIFNLLYYIIIITQYQIMRKKPLAKSGFISLIGRSNVGKSTLLNALIGTKIAAVTEKPQTTRNNIHGVLNTESGQAVFVDTPGIFKHKKSLMSSILLKRAREAMQDINLILYVVDPSKQIGAEERYSLSLLRKTEMPKILIINKSDLAEKEKKYLEDYRELGSEFQSVFVLSALKLRHLKPLLDKIFELLPAGEPYYEAGQLTNLTSKNWIAEIIREKIFNSLRQEVPYSTHVEVEQIEEKPTITVIEATIFTNNSHYKKIIIGQQGRTIKNIGASARKELEIALNKKVYLSLEVETDKHWEKRV</sequence>
<evidence type="ECO:0000256" key="2">
    <source>
        <dbReference type="ARBA" id="ARBA00020484"/>
    </source>
</evidence>
<evidence type="ECO:0000256" key="9">
    <source>
        <dbReference type="SAM" id="Phobius"/>
    </source>
</evidence>
<evidence type="ECO:0000256" key="4">
    <source>
        <dbReference type="ARBA" id="ARBA00022884"/>
    </source>
</evidence>
<organism evidence="12 13">
    <name type="scientific">Candidatus Magasanikbacteria bacterium CG10_big_fil_rev_8_21_14_0_10_40_10</name>
    <dbReference type="NCBI Taxonomy" id="1974648"/>
    <lineage>
        <taxon>Bacteria</taxon>
        <taxon>Candidatus Magasanikiibacteriota</taxon>
    </lineage>
</organism>
<name>A0A2M6W3Z9_9BACT</name>
<accession>A0A2M6W3Z9</accession>
<comment type="subunit">
    <text evidence="6">Monomer.</text>
</comment>
<dbReference type="PRINTS" id="PR00326">
    <property type="entry name" value="GTP1OBG"/>
</dbReference>
<evidence type="ECO:0000256" key="7">
    <source>
        <dbReference type="PROSITE-ProRule" id="PRU01050"/>
    </source>
</evidence>
<keyword evidence="3 6" id="KW-0547">Nucleotide-binding</keyword>
<evidence type="ECO:0000313" key="12">
    <source>
        <dbReference type="EMBL" id="PIT87512.1"/>
    </source>
</evidence>
<comment type="caution">
    <text evidence="6">Lacks conserved residue(s) required for the propagation of feature annotation.</text>
</comment>
<dbReference type="GO" id="GO:0003924">
    <property type="term" value="F:GTPase activity"/>
    <property type="evidence" value="ECO:0007669"/>
    <property type="project" value="UniProtKB-UniRule"/>
</dbReference>
<dbReference type="GO" id="GO:0043024">
    <property type="term" value="F:ribosomal small subunit binding"/>
    <property type="evidence" value="ECO:0007669"/>
    <property type="project" value="TreeGrafter"/>
</dbReference>
<dbReference type="Gene3D" id="3.30.300.20">
    <property type="match status" value="1"/>
</dbReference>
<dbReference type="EMBL" id="PFBX01000024">
    <property type="protein sequence ID" value="PIT87512.1"/>
    <property type="molecule type" value="Genomic_DNA"/>
</dbReference>
<evidence type="ECO:0000256" key="8">
    <source>
        <dbReference type="RuleBase" id="RU003761"/>
    </source>
</evidence>
<feature type="region of interest" description="G1" evidence="7">
    <location>
        <begin position="40"/>
        <end position="47"/>
    </location>
</feature>
<feature type="region of interest" description="G5" evidence="7">
    <location>
        <begin position="178"/>
        <end position="180"/>
    </location>
</feature>
<comment type="similarity">
    <text evidence="1 6 7 8">Belongs to the TRAFAC class TrmE-Era-EngA-EngB-Septin-like GTPase superfamily. Era GTPase family.</text>
</comment>
<dbReference type="PROSITE" id="PS51713">
    <property type="entry name" value="G_ERA"/>
    <property type="match status" value="1"/>
</dbReference>
<feature type="domain" description="Era-type G" evidence="11">
    <location>
        <begin position="32"/>
        <end position="199"/>
    </location>
</feature>
<keyword evidence="9" id="KW-0812">Transmembrane</keyword>
<feature type="domain" description="KH type-2" evidence="10">
    <location>
        <begin position="222"/>
        <end position="306"/>
    </location>
</feature>
<evidence type="ECO:0000256" key="5">
    <source>
        <dbReference type="ARBA" id="ARBA00023134"/>
    </source>
</evidence>
<feature type="binding site" evidence="6">
    <location>
        <begin position="87"/>
        <end position="91"/>
    </location>
    <ligand>
        <name>GTP</name>
        <dbReference type="ChEBI" id="CHEBI:37565"/>
    </ligand>
</feature>
<dbReference type="InterPro" id="IPR005225">
    <property type="entry name" value="Small_GTP-bd"/>
</dbReference>
<dbReference type="PROSITE" id="PS50823">
    <property type="entry name" value="KH_TYPE_2"/>
    <property type="match status" value="1"/>
</dbReference>
<dbReference type="CDD" id="cd04163">
    <property type="entry name" value="Era"/>
    <property type="match status" value="1"/>
</dbReference>
<dbReference type="Pfam" id="PF01926">
    <property type="entry name" value="MMR_HSR1"/>
    <property type="match status" value="1"/>
</dbReference>
<dbReference type="NCBIfam" id="TIGR00436">
    <property type="entry name" value="era"/>
    <property type="match status" value="1"/>
</dbReference>
<comment type="function">
    <text evidence="6">An essential GTPase that binds both GDP and GTP, with rapid nucleotide exchange. Plays a role in 16S rRNA processing and 30S ribosomal subunit biogenesis and possibly also in cell cycle regulation and energy metabolism.</text>
</comment>
<dbReference type="HAMAP" id="MF_00367">
    <property type="entry name" value="GTPase_Era"/>
    <property type="match status" value="1"/>
</dbReference>
<keyword evidence="6 9" id="KW-0472">Membrane</keyword>